<protein>
    <submittedName>
        <fullName evidence="1">Uncharacterized protein</fullName>
    </submittedName>
</protein>
<evidence type="ECO:0000313" key="2">
    <source>
        <dbReference type="Proteomes" id="UP000595437"/>
    </source>
</evidence>
<dbReference type="Proteomes" id="UP000595437">
    <property type="component" value="Chromosome 2"/>
</dbReference>
<dbReference type="EMBL" id="CP045891">
    <property type="protein sequence ID" value="QQP57436.1"/>
    <property type="molecule type" value="Genomic_DNA"/>
</dbReference>
<sequence length="72" mass="8285">MKSLGIENSDFTHRSGIFGHLDREKRKFLMTIPTHSSSNIYPPSIPLFRIVSDDYRDPLMKPPPTRLLDSNV</sequence>
<name>A0A7T8KK70_CALRO</name>
<gene>
    <name evidence="1" type="ORF">FKW44_002431</name>
</gene>
<organism evidence="1 2">
    <name type="scientific">Caligus rogercresseyi</name>
    <name type="common">Sea louse</name>
    <dbReference type="NCBI Taxonomy" id="217165"/>
    <lineage>
        <taxon>Eukaryota</taxon>
        <taxon>Metazoa</taxon>
        <taxon>Ecdysozoa</taxon>
        <taxon>Arthropoda</taxon>
        <taxon>Crustacea</taxon>
        <taxon>Multicrustacea</taxon>
        <taxon>Hexanauplia</taxon>
        <taxon>Copepoda</taxon>
        <taxon>Siphonostomatoida</taxon>
        <taxon>Caligidae</taxon>
        <taxon>Caligus</taxon>
    </lineage>
</organism>
<reference evidence="2" key="1">
    <citation type="submission" date="2021-01" db="EMBL/GenBank/DDBJ databases">
        <title>Caligus Genome Assembly.</title>
        <authorList>
            <person name="Gallardo-Escarate C."/>
        </authorList>
    </citation>
    <scope>NUCLEOTIDE SEQUENCE [LARGE SCALE GENOMIC DNA]</scope>
</reference>
<proteinExistence type="predicted"/>
<accession>A0A7T8KK70</accession>
<keyword evidence="2" id="KW-1185">Reference proteome</keyword>
<dbReference type="AlphaFoldDB" id="A0A7T8KK70"/>
<evidence type="ECO:0000313" key="1">
    <source>
        <dbReference type="EMBL" id="QQP57436.1"/>
    </source>
</evidence>